<proteinExistence type="inferred from homology"/>
<keyword evidence="1 4" id="KW-0489">Methyltransferase</keyword>
<dbReference type="InterPro" id="IPR030390">
    <property type="entry name" value="MeTrfase_TrmA_AS"/>
</dbReference>
<feature type="binding site" evidence="4">
    <location>
        <position position="330"/>
    </location>
    <ligand>
        <name>S-adenosyl-L-methionine</name>
        <dbReference type="ChEBI" id="CHEBI:59789"/>
    </ligand>
</feature>
<dbReference type="GO" id="GO:0070475">
    <property type="term" value="P:rRNA base methylation"/>
    <property type="evidence" value="ECO:0007669"/>
    <property type="project" value="TreeGrafter"/>
</dbReference>
<organism evidence="7 8">
    <name type="scientific">Rhodocytophaga rosea</name>
    <dbReference type="NCBI Taxonomy" id="2704465"/>
    <lineage>
        <taxon>Bacteria</taxon>
        <taxon>Pseudomonadati</taxon>
        <taxon>Bacteroidota</taxon>
        <taxon>Cytophagia</taxon>
        <taxon>Cytophagales</taxon>
        <taxon>Rhodocytophagaceae</taxon>
        <taxon>Rhodocytophaga</taxon>
    </lineage>
</organism>
<dbReference type="SUPFAM" id="SSF53335">
    <property type="entry name" value="S-adenosyl-L-methionine-dependent methyltransferases"/>
    <property type="match status" value="1"/>
</dbReference>
<dbReference type="Gene3D" id="3.40.50.150">
    <property type="entry name" value="Vaccinia Virus protein VP39"/>
    <property type="match status" value="1"/>
</dbReference>
<name>A0A6C0GDE9_9BACT</name>
<evidence type="ECO:0000256" key="4">
    <source>
        <dbReference type="PROSITE-ProRule" id="PRU01024"/>
    </source>
</evidence>
<dbReference type="EC" id="2.1.1.190" evidence="7"/>
<dbReference type="PROSITE" id="PS01230">
    <property type="entry name" value="TRMA_1"/>
    <property type="match status" value="1"/>
</dbReference>
<keyword evidence="3 4" id="KW-0949">S-adenosyl-L-methionine</keyword>
<dbReference type="NCBIfam" id="TIGR00479">
    <property type="entry name" value="rumA"/>
    <property type="match status" value="1"/>
</dbReference>
<evidence type="ECO:0000256" key="1">
    <source>
        <dbReference type="ARBA" id="ARBA00022603"/>
    </source>
</evidence>
<keyword evidence="2 4" id="KW-0808">Transferase</keyword>
<feature type="binding site" evidence="4">
    <location>
        <position position="400"/>
    </location>
    <ligand>
        <name>S-adenosyl-L-methionine</name>
        <dbReference type="ChEBI" id="CHEBI:59789"/>
    </ligand>
</feature>
<evidence type="ECO:0000313" key="8">
    <source>
        <dbReference type="Proteomes" id="UP000480178"/>
    </source>
</evidence>
<keyword evidence="8" id="KW-1185">Reference proteome</keyword>
<dbReference type="RefSeq" id="WP_162442054.1">
    <property type="nucleotide sequence ID" value="NZ_CP048222.1"/>
</dbReference>
<dbReference type="PROSITE" id="PS51687">
    <property type="entry name" value="SAM_MT_RNA_M5U"/>
    <property type="match status" value="1"/>
</dbReference>
<dbReference type="InterPro" id="IPR030391">
    <property type="entry name" value="MeTrfase_TrmA_CS"/>
</dbReference>
<dbReference type="PROSITE" id="PS50926">
    <property type="entry name" value="TRAM"/>
    <property type="match status" value="1"/>
</dbReference>
<dbReference type="InterPro" id="IPR012340">
    <property type="entry name" value="NA-bd_OB-fold"/>
</dbReference>
<evidence type="ECO:0000256" key="3">
    <source>
        <dbReference type="ARBA" id="ARBA00022691"/>
    </source>
</evidence>
<dbReference type="InterPro" id="IPR002792">
    <property type="entry name" value="TRAM_dom"/>
</dbReference>
<reference evidence="7 8" key="1">
    <citation type="submission" date="2020-01" db="EMBL/GenBank/DDBJ databases">
        <authorList>
            <person name="Kim M.K."/>
        </authorList>
    </citation>
    <scope>NUCLEOTIDE SEQUENCE [LARGE SCALE GENOMIC DNA]</scope>
    <source>
        <strain evidence="7 8">172606-1</strain>
    </source>
</reference>
<gene>
    <name evidence="7" type="primary">rlmD</name>
    <name evidence="7" type="ORF">GXP67_04505</name>
</gene>
<protein>
    <submittedName>
        <fullName evidence="7">23S rRNA (Uracil(1939)-C(5))-methyltransferase RlmD</fullName>
        <ecNumber evidence="7">2.1.1.190</ecNumber>
    </submittedName>
</protein>
<dbReference type="AlphaFoldDB" id="A0A6C0GDE9"/>
<feature type="active site" evidence="5">
    <location>
        <position position="427"/>
    </location>
</feature>
<dbReference type="Gene3D" id="2.40.50.1070">
    <property type="match status" value="1"/>
</dbReference>
<evidence type="ECO:0000256" key="5">
    <source>
        <dbReference type="PROSITE-ProRule" id="PRU10015"/>
    </source>
</evidence>
<dbReference type="KEGG" id="rhoz:GXP67_04505"/>
<sequence>MKKKKERLPVLENIRIESIAAEGKCIARHEDMVIFVEGVVAPGDVVDLRITRKKKNFMEAVPLRFHSLSKERTEPFCQHFGLCGGCKWQHIPYQTQLDYKQQQVKDHLERIAKVELPALQPILPSAETTYYRNKLEFTFSPNRWLTDEDLRSEKLLEKRTLGFHIPKRFDKILDIEHCYLQPEPSNPIRLAVKEYARLHNLSFFDNVKNEGFLRNLIIRTANIGEVMVILQVYRPDKPEVEKLLAYLLEQFPQITSLQYVVNPKGNETFHDLEVICFAGKPYITEQMEDLQFRVGPKSFYQTNAQQAYELYKITREYAGLQDHEVVYDLYTGTGTIANFVARQAKKVVGLEYVPMAVEDAKVNSQINQITNTSFFAGDIKDLLTGHFLAQHGKPDVVITDPPRAGMDPQVIQMLLEAEPQKIVYVSCNPATQARDIALLDAKYKVEALQPVDMFPHTYHVENVALLAKK</sequence>
<feature type="active site" description="Nucleophile" evidence="4">
    <location>
        <position position="427"/>
    </location>
</feature>
<dbReference type="Pfam" id="PF01938">
    <property type="entry name" value="TRAM"/>
    <property type="match status" value="1"/>
</dbReference>
<dbReference type="GO" id="GO:0070041">
    <property type="term" value="F:rRNA (uridine-C5-)-methyltransferase activity"/>
    <property type="evidence" value="ECO:0007669"/>
    <property type="project" value="TreeGrafter"/>
</dbReference>
<dbReference type="EMBL" id="CP048222">
    <property type="protein sequence ID" value="QHT65981.1"/>
    <property type="molecule type" value="Genomic_DNA"/>
</dbReference>
<dbReference type="InterPro" id="IPR029063">
    <property type="entry name" value="SAM-dependent_MTases_sf"/>
</dbReference>
<dbReference type="Gene3D" id="2.40.50.140">
    <property type="entry name" value="Nucleic acid-binding proteins"/>
    <property type="match status" value="1"/>
</dbReference>
<dbReference type="InterPro" id="IPR010280">
    <property type="entry name" value="U5_MeTrfase_fam"/>
</dbReference>
<accession>A0A6C0GDE9</accession>
<evidence type="ECO:0000313" key="7">
    <source>
        <dbReference type="EMBL" id="QHT65981.1"/>
    </source>
</evidence>
<dbReference type="PANTHER" id="PTHR11061:SF30">
    <property type="entry name" value="TRNA (URACIL(54)-C(5))-METHYLTRANSFERASE"/>
    <property type="match status" value="1"/>
</dbReference>
<feature type="binding site" evidence="4">
    <location>
        <position position="301"/>
    </location>
    <ligand>
        <name>S-adenosyl-L-methionine</name>
        <dbReference type="ChEBI" id="CHEBI:59789"/>
    </ligand>
</feature>
<evidence type="ECO:0000259" key="6">
    <source>
        <dbReference type="PROSITE" id="PS50926"/>
    </source>
</evidence>
<dbReference type="CDD" id="cd02440">
    <property type="entry name" value="AdoMet_MTases"/>
    <property type="match status" value="1"/>
</dbReference>
<dbReference type="FunFam" id="3.40.50.150:FF:000009">
    <property type="entry name" value="23S rRNA (Uracil(1939)-C(5))-methyltransferase RlmD"/>
    <property type="match status" value="1"/>
</dbReference>
<dbReference type="SUPFAM" id="SSF50249">
    <property type="entry name" value="Nucleic acid-binding proteins"/>
    <property type="match status" value="1"/>
</dbReference>
<dbReference type="Proteomes" id="UP000480178">
    <property type="component" value="Chromosome"/>
</dbReference>
<feature type="domain" description="TRAM" evidence="6">
    <location>
        <begin position="2"/>
        <end position="64"/>
    </location>
</feature>
<dbReference type="PROSITE" id="PS01231">
    <property type="entry name" value="TRMA_2"/>
    <property type="match status" value="1"/>
</dbReference>
<feature type="binding site" evidence="4">
    <location>
        <position position="351"/>
    </location>
    <ligand>
        <name>S-adenosyl-L-methionine</name>
        <dbReference type="ChEBI" id="CHEBI:59789"/>
    </ligand>
</feature>
<comment type="similarity">
    <text evidence="4">Belongs to the class I-like SAM-binding methyltransferase superfamily. RNA M5U methyltransferase family.</text>
</comment>
<dbReference type="PANTHER" id="PTHR11061">
    <property type="entry name" value="RNA M5U METHYLTRANSFERASE"/>
    <property type="match status" value="1"/>
</dbReference>
<dbReference type="Pfam" id="PF05958">
    <property type="entry name" value="tRNA_U5-meth_tr"/>
    <property type="match status" value="1"/>
</dbReference>
<evidence type="ECO:0000256" key="2">
    <source>
        <dbReference type="ARBA" id="ARBA00022679"/>
    </source>
</evidence>